<organism evidence="6">
    <name type="scientific">Megaviridae environmental sample</name>
    <dbReference type="NCBI Taxonomy" id="1737588"/>
    <lineage>
        <taxon>Viruses</taxon>
        <taxon>Varidnaviria</taxon>
        <taxon>Bamfordvirae</taxon>
        <taxon>Nucleocytoviricota</taxon>
        <taxon>Megaviricetes</taxon>
        <taxon>Imitervirales</taxon>
        <taxon>Mimiviridae</taxon>
        <taxon>environmental samples</taxon>
    </lineage>
</organism>
<dbReference type="PANTHER" id="PTHR11239:SF12">
    <property type="entry name" value="DNA-DIRECTED RNA POLYMERASE III SUBUNIT RPC10"/>
    <property type="match status" value="1"/>
</dbReference>
<keyword evidence="2 4" id="KW-0863">Zinc-finger</keyword>
<dbReference type="PROSITE" id="PS51133">
    <property type="entry name" value="ZF_TFIIS_2"/>
    <property type="match status" value="1"/>
</dbReference>
<feature type="domain" description="TFIIS-type" evidence="5">
    <location>
        <begin position="103"/>
        <end position="143"/>
    </location>
</feature>
<dbReference type="PANTHER" id="PTHR11239">
    <property type="entry name" value="DNA-DIRECTED RNA POLYMERASE"/>
    <property type="match status" value="1"/>
</dbReference>
<evidence type="ECO:0000256" key="2">
    <source>
        <dbReference type="ARBA" id="ARBA00022771"/>
    </source>
</evidence>
<keyword evidence="1" id="KW-0479">Metal-binding</keyword>
<sequence>MEFEFNATPEISERLVEELREYASNETQDEDQQIAIFLHKCKEINLALNDPSGDLIKMINDDDDIYSRIAELKSHQLLPTKWRKITERNEYIREKLRNVATTDIYKCPRCKERKFTIMQMQTRSADEPMTVFATCTVCGKTLTNPTLFREG</sequence>
<protein>
    <submittedName>
        <fullName evidence="6">Transcription factor S-II</fullName>
    </submittedName>
</protein>
<evidence type="ECO:0000313" key="6">
    <source>
        <dbReference type="EMBL" id="QFG74033.1"/>
    </source>
</evidence>
<dbReference type="CDD" id="cd13749">
    <property type="entry name" value="Zn-ribbon_TFIIS"/>
    <property type="match status" value="1"/>
</dbReference>
<dbReference type="SUPFAM" id="SSF57783">
    <property type="entry name" value="Zinc beta-ribbon"/>
    <property type="match status" value="1"/>
</dbReference>
<dbReference type="GO" id="GO:0003676">
    <property type="term" value="F:nucleic acid binding"/>
    <property type="evidence" value="ECO:0007669"/>
    <property type="project" value="InterPro"/>
</dbReference>
<evidence type="ECO:0000259" key="5">
    <source>
        <dbReference type="PROSITE" id="PS51133"/>
    </source>
</evidence>
<keyword evidence="3" id="KW-0862">Zinc</keyword>
<dbReference type="GO" id="GO:0003899">
    <property type="term" value="F:DNA-directed RNA polymerase activity"/>
    <property type="evidence" value="ECO:0007669"/>
    <property type="project" value="InterPro"/>
</dbReference>
<evidence type="ECO:0000256" key="4">
    <source>
        <dbReference type="PROSITE-ProRule" id="PRU00472"/>
    </source>
</evidence>
<dbReference type="GO" id="GO:0006386">
    <property type="term" value="P:termination of RNA polymerase III transcription"/>
    <property type="evidence" value="ECO:0007669"/>
    <property type="project" value="TreeGrafter"/>
</dbReference>
<accession>A0A5J6VJL1</accession>
<evidence type="ECO:0000256" key="3">
    <source>
        <dbReference type="ARBA" id="ARBA00022833"/>
    </source>
</evidence>
<name>A0A5J6VJL1_9VIRU</name>
<dbReference type="Gene3D" id="2.20.25.10">
    <property type="match status" value="1"/>
</dbReference>
<dbReference type="Pfam" id="PF01096">
    <property type="entry name" value="Zn_ribbon_TFIIS"/>
    <property type="match status" value="1"/>
</dbReference>
<dbReference type="InterPro" id="IPR012164">
    <property type="entry name" value="Rpa12/Rpb9/Rpc10/TFS"/>
</dbReference>
<evidence type="ECO:0000256" key="1">
    <source>
        <dbReference type="ARBA" id="ARBA00022723"/>
    </source>
</evidence>
<reference evidence="6" key="1">
    <citation type="journal article" date="2019" name="Philos. Trans. R. Soc. Lond., B, Biol. Sci.">
        <title>Targeted metagenomic recovery of four divergent viruses reveals shared and distinctive characteristics of giant viruses of marine eukaryotes.</title>
        <authorList>
            <person name="Needham D.M."/>
            <person name="Poirier C."/>
            <person name="Hehenberger E."/>
            <person name="Jimenez V."/>
            <person name="Swalwell J.E."/>
            <person name="Santoro A.E."/>
            <person name="Worden A.Z."/>
        </authorList>
    </citation>
    <scope>NUCLEOTIDE SEQUENCE</scope>
    <source>
        <strain evidence="6">OPacV-662</strain>
    </source>
</reference>
<dbReference type="SMART" id="SM00440">
    <property type="entry name" value="ZnF_C2C2"/>
    <property type="match status" value="1"/>
</dbReference>
<proteinExistence type="predicted"/>
<dbReference type="InterPro" id="IPR001222">
    <property type="entry name" value="Znf_TFIIS"/>
</dbReference>
<dbReference type="GO" id="GO:0008270">
    <property type="term" value="F:zinc ion binding"/>
    <property type="evidence" value="ECO:0007669"/>
    <property type="project" value="UniProtKB-KW"/>
</dbReference>
<dbReference type="EMBL" id="MN448276">
    <property type="protein sequence ID" value="QFG74033.1"/>
    <property type="molecule type" value="Genomic_DNA"/>
</dbReference>